<dbReference type="Pfam" id="PF13472">
    <property type="entry name" value="Lipase_GDSL_2"/>
    <property type="match status" value="1"/>
</dbReference>
<sequence>MTRARLRIAAAISLLVVGAAVFGVAAWPGRGGTEASQADEDPCAGTLEERERQLAEPVTTGSPTIAVLGDSYTQGTGLSGPEQAWPTALGEQLGARVVVDGVGTTGFTTAGWCIHSPLTYGARLASDPPDAEVVVVQGGVNDSLLGDPDQVAAAAGDVLGDLQDVPVVVVVGPPAVPGADPGELGTIDAALRQATSDAGRVYVPLAGAGIELLDDELHPTEAGQQRIAELVAAAIETA</sequence>
<dbReference type="Proteomes" id="UP001183222">
    <property type="component" value="Unassembled WGS sequence"/>
</dbReference>
<feature type="domain" description="SGNH hydrolase-type esterase" evidence="1">
    <location>
        <begin position="67"/>
        <end position="226"/>
    </location>
</feature>
<dbReference type="Gene3D" id="3.40.50.1110">
    <property type="entry name" value="SGNH hydrolase"/>
    <property type="match status" value="1"/>
</dbReference>
<protein>
    <submittedName>
        <fullName evidence="2">SGNH/GDSL hydrolase family protein</fullName>
        <ecNumber evidence="2">3.1.-.-</ecNumber>
    </submittedName>
</protein>
<accession>A0ABU2KB37</accession>
<reference evidence="3" key="1">
    <citation type="submission" date="2023-07" db="EMBL/GenBank/DDBJ databases">
        <title>30 novel species of actinomycetes from the DSMZ collection.</title>
        <authorList>
            <person name="Nouioui I."/>
        </authorList>
    </citation>
    <scope>NUCLEOTIDE SEQUENCE [LARGE SCALE GENOMIC DNA]</scope>
    <source>
        <strain evidence="3">DSM 46792</strain>
    </source>
</reference>
<evidence type="ECO:0000313" key="2">
    <source>
        <dbReference type="EMBL" id="MDT0277396.1"/>
    </source>
</evidence>
<comment type="caution">
    <text evidence="2">The sequence shown here is derived from an EMBL/GenBank/DDBJ whole genome shotgun (WGS) entry which is preliminary data.</text>
</comment>
<organism evidence="2 3">
    <name type="scientific">Blastococcus goldschmidtiae</name>
    <dbReference type="NCBI Taxonomy" id="3075546"/>
    <lineage>
        <taxon>Bacteria</taxon>
        <taxon>Bacillati</taxon>
        <taxon>Actinomycetota</taxon>
        <taxon>Actinomycetes</taxon>
        <taxon>Geodermatophilales</taxon>
        <taxon>Geodermatophilaceae</taxon>
        <taxon>Blastococcus</taxon>
    </lineage>
</organism>
<dbReference type="GO" id="GO:0016787">
    <property type="term" value="F:hydrolase activity"/>
    <property type="evidence" value="ECO:0007669"/>
    <property type="project" value="UniProtKB-KW"/>
</dbReference>
<keyword evidence="3" id="KW-1185">Reference proteome</keyword>
<proteinExistence type="predicted"/>
<keyword evidence="2" id="KW-0378">Hydrolase</keyword>
<dbReference type="SUPFAM" id="SSF52266">
    <property type="entry name" value="SGNH hydrolase"/>
    <property type="match status" value="1"/>
</dbReference>
<evidence type="ECO:0000259" key="1">
    <source>
        <dbReference type="Pfam" id="PF13472"/>
    </source>
</evidence>
<dbReference type="RefSeq" id="WP_311346200.1">
    <property type="nucleotide sequence ID" value="NZ_JAVREI010000012.1"/>
</dbReference>
<dbReference type="CDD" id="cd00229">
    <property type="entry name" value="SGNH_hydrolase"/>
    <property type="match status" value="1"/>
</dbReference>
<dbReference type="EC" id="3.1.-.-" evidence="2"/>
<dbReference type="InterPro" id="IPR036514">
    <property type="entry name" value="SGNH_hydro_sf"/>
</dbReference>
<dbReference type="EMBL" id="JAVREI010000012">
    <property type="protein sequence ID" value="MDT0277396.1"/>
    <property type="molecule type" value="Genomic_DNA"/>
</dbReference>
<gene>
    <name evidence="2" type="ORF">RM425_15945</name>
</gene>
<evidence type="ECO:0000313" key="3">
    <source>
        <dbReference type="Proteomes" id="UP001183222"/>
    </source>
</evidence>
<name>A0ABU2KB37_9ACTN</name>
<dbReference type="InterPro" id="IPR013830">
    <property type="entry name" value="SGNH_hydro"/>
</dbReference>